<proteinExistence type="predicted"/>
<comment type="caution">
    <text evidence="1">The sequence shown here is derived from an EMBL/GenBank/DDBJ whole genome shotgun (WGS) entry which is preliminary data.</text>
</comment>
<gene>
    <name evidence="1" type="ORF">ACFP2V_30225</name>
</gene>
<dbReference type="Proteomes" id="UP001596183">
    <property type="component" value="Unassembled WGS sequence"/>
</dbReference>
<name>A0ABW0XV06_9ACTN</name>
<reference evidence="2" key="1">
    <citation type="journal article" date="2019" name="Int. J. Syst. Evol. Microbiol.">
        <title>The Global Catalogue of Microorganisms (GCM) 10K type strain sequencing project: providing services to taxonomists for standard genome sequencing and annotation.</title>
        <authorList>
            <consortium name="The Broad Institute Genomics Platform"/>
            <consortium name="The Broad Institute Genome Sequencing Center for Infectious Disease"/>
            <person name="Wu L."/>
            <person name="Ma J."/>
        </authorList>
    </citation>
    <scope>NUCLEOTIDE SEQUENCE [LARGE SCALE GENOMIC DNA]</scope>
    <source>
        <strain evidence="2">JCM 13852</strain>
    </source>
</reference>
<protein>
    <submittedName>
        <fullName evidence="1">Uncharacterized protein</fullName>
    </submittedName>
</protein>
<keyword evidence="2" id="KW-1185">Reference proteome</keyword>
<organism evidence="1 2">
    <name type="scientific">Streptomyces incanus</name>
    <dbReference type="NCBI Taxonomy" id="887453"/>
    <lineage>
        <taxon>Bacteria</taxon>
        <taxon>Bacillati</taxon>
        <taxon>Actinomycetota</taxon>
        <taxon>Actinomycetes</taxon>
        <taxon>Kitasatosporales</taxon>
        <taxon>Streptomycetaceae</taxon>
        <taxon>Streptomyces</taxon>
    </lineage>
</organism>
<dbReference type="EMBL" id="JBHSPC010000102">
    <property type="protein sequence ID" value="MFC5674196.1"/>
    <property type="molecule type" value="Genomic_DNA"/>
</dbReference>
<dbReference type="RefSeq" id="WP_381218480.1">
    <property type="nucleotide sequence ID" value="NZ_JBHSPC010000102.1"/>
</dbReference>
<evidence type="ECO:0000313" key="2">
    <source>
        <dbReference type="Proteomes" id="UP001596183"/>
    </source>
</evidence>
<accession>A0ABW0XV06</accession>
<evidence type="ECO:0000313" key="1">
    <source>
        <dbReference type="EMBL" id="MFC5674196.1"/>
    </source>
</evidence>
<sequence>MSPGPDQRYHLTMIAAGRPTMHGWWGSEAVTRNKFVAWVGAYGALPDARVTLVDEETGAVLTMWPNEG</sequence>